<sequence length="83" mass="9511">MQKLSRILFLIIQLVYDRDQKHFPVPDSPLSLKRLKIDTTAKSSGYDSIQYLEIITTFPDDASIYGSGDTTTPLRRNNTKISY</sequence>
<gene>
    <name evidence="1" type="ORF">BDA99DRAFT_564934</name>
</gene>
<evidence type="ECO:0000313" key="1">
    <source>
        <dbReference type="EMBL" id="KAI9247959.1"/>
    </source>
</evidence>
<comment type="caution">
    <text evidence="1">The sequence shown here is derived from an EMBL/GenBank/DDBJ whole genome shotgun (WGS) entry which is preliminary data.</text>
</comment>
<reference evidence="1" key="2">
    <citation type="submission" date="2023-02" db="EMBL/GenBank/DDBJ databases">
        <authorList>
            <consortium name="DOE Joint Genome Institute"/>
            <person name="Mondo S.J."/>
            <person name="Chang Y."/>
            <person name="Wang Y."/>
            <person name="Ahrendt S."/>
            <person name="Andreopoulos W."/>
            <person name="Barry K."/>
            <person name="Beard J."/>
            <person name="Benny G.L."/>
            <person name="Blankenship S."/>
            <person name="Bonito G."/>
            <person name="Cuomo C."/>
            <person name="Desiro A."/>
            <person name="Gervers K.A."/>
            <person name="Hundley H."/>
            <person name="Kuo A."/>
            <person name="LaButti K."/>
            <person name="Lang B.F."/>
            <person name="Lipzen A."/>
            <person name="O'Donnell K."/>
            <person name="Pangilinan J."/>
            <person name="Reynolds N."/>
            <person name="Sandor L."/>
            <person name="Smith M.W."/>
            <person name="Tsang A."/>
            <person name="Grigoriev I.V."/>
            <person name="Stajich J.E."/>
            <person name="Spatafora J.W."/>
        </authorList>
    </citation>
    <scope>NUCLEOTIDE SEQUENCE</scope>
    <source>
        <strain evidence="1">RSA 2281</strain>
    </source>
</reference>
<proteinExistence type="predicted"/>
<organism evidence="1 2">
    <name type="scientific">Phascolomyces articulosus</name>
    <dbReference type="NCBI Taxonomy" id="60185"/>
    <lineage>
        <taxon>Eukaryota</taxon>
        <taxon>Fungi</taxon>
        <taxon>Fungi incertae sedis</taxon>
        <taxon>Mucoromycota</taxon>
        <taxon>Mucoromycotina</taxon>
        <taxon>Mucoromycetes</taxon>
        <taxon>Mucorales</taxon>
        <taxon>Lichtheimiaceae</taxon>
        <taxon>Phascolomyces</taxon>
    </lineage>
</organism>
<accession>A0AAD5JZC9</accession>
<protein>
    <submittedName>
        <fullName evidence="1">Uncharacterized protein</fullName>
    </submittedName>
</protein>
<keyword evidence="2" id="KW-1185">Reference proteome</keyword>
<dbReference type="AlphaFoldDB" id="A0AAD5JZC9"/>
<evidence type="ECO:0000313" key="2">
    <source>
        <dbReference type="Proteomes" id="UP001209540"/>
    </source>
</evidence>
<name>A0AAD5JZC9_9FUNG</name>
<dbReference type="EMBL" id="JAIXMP010000040">
    <property type="protein sequence ID" value="KAI9247959.1"/>
    <property type="molecule type" value="Genomic_DNA"/>
</dbReference>
<dbReference type="Proteomes" id="UP001209540">
    <property type="component" value="Unassembled WGS sequence"/>
</dbReference>
<reference evidence="1" key="1">
    <citation type="journal article" date="2022" name="IScience">
        <title>Evolution of zygomycete secretomes and the origins of terrestrial fungal ecologies.</title>
        <authorList>
            <person name="Chang Y."/>
            <person name="Wang Y."/>
            <person name="Mondo S."/>
            <person name="Ahrendt S."/>
            <person name="Andreopoulos W."/>
            <person name="Barry K."/>
            <person name="Beard J."/>
            <person name="Benny G.L."/>
            <person name="Blankenship S."/>
            <person name="Bonito G."/>
            <person name="Cuomo C."/>
            <person name="Desiro A."/>
            <person name="Gervers K.A."/>
            <person name="Hundley H."/>
            <person name="Kuo A."/>
            <person name="LaButti K."/>
            <person name="Lang B.F."/>
            <person name="Lipzen A."/>
            <person name="O'Donnell K."/>
            <person name="Pangilinan J."/>
            <person name="Reynolds N."/>
            <person name="Sandor L."/>
            <person name="Smith M.E."/>
            <person name="Tsang A."/>
            <person name="Grigoriev I.V."/>
            <person name="Stajich J.E."/>
            <person name="Spatafora J.W."/>
        </authorList>
    </citation>
    <scope>NUCLEOTIDE SEQUENCE</scope>
    <source>
        <strain evidence="1">RSA 2281</strain>
    </source>
</reference>